<feature type="transmembrane region" description="Helical" evidence="6">
    <location>
        <begin position="115"/>
        <end position="133"/>
    </location>
</feature>
<evidence type="ECO:0000256" key="3">
    <source>
        <dbReference type="ARBA" id="ARBA00022692"/>
    </source>
</evidence>
<feature type="transmembrane region" description="Helical" evidence="6">
    <location>
        <begin position="85"/>
        <end position="109"/>
    </location>
</feature>
<dbReference type="PANTHER" id="PTHR23291:SF50">
    <property type="entry name" value="PROTEIN LIFEGUARD 4"/>
    <property type="match status" value="1"/>
</dbReference>
<dbReference type="EMBL" id="AZDJ01000001">
    <property type="protein sequence ID" value="KRK74194.1"/>
    <property type="molecule type" value="Genomic_DNA"/>
</dbReference>
<dbReference type="Proteomes" id="UP000051804">
    <property type="component" value="Unassembled WGS sequence"/>
</dbReference>
<evidence type="ECO:0000313" key="8">
    <source>
        <dbReference type="Proteomes" id="UP000051804"/>
    </source>
</evidence>
<dbReference type="InterPro" id="IPR006214">
    <property type="entry name" value="Bax_inhibitor_1-related"/>
</dbReference>
<organism evidence="7 8">
    <name type="scientific">Lacticaseibacillus nasuensis JCM 17158</name>
    <dbReference type="NCBI Taxonomy" id="1291734"/>
    <lineage>
        <taxon>Bacteria</taxon>
        <taxon>Bacillati</taxon>
        <taxon>Bacillota</taxon>
        <taxon>Bacilli</taxon>
        <taxon>Lactobacillales</taxon>
        <taxon>Lactobacillaceae</taxon>
        <taxon>Lacticaseibacillus</taxon>
    </lineage>
</organism>
<dbReference type="AlphaFoldDB" id="A0A0R1K1Z9"/>
<gene>
    <name evidence="7" type="ORF">FD02_GL000789</name>
</gene>
<protein>
    <submittedName>
        <fullName evidence="7">Integral membrane protein</fullName>
    </submittedName>
</protein>
<evidence type="ECO:0000256" key="4">
    <source>
        <dbReference type="ARBA" id="ARBA00022989"/>
    </source>
</evidence>
<evidence type="ECO:0000256" key="2">
    <source>
        <dbReference type="ARBA" id="ARBA00010350"/>
    </source>
</evidence>
<accession>A0A0R1K1Z9</accession>
<keyword evidence="4 6" id="KW-1133">Transmembrane helix</keyword>
<keyword evidence="5 6" id="KW-0472">Membrane</keyword>
<proteinExistence type="inferred from homology"/>
<feature type="transmembrane region" description="Helical" evidence="6">
    <location>
        <begin position="170"/>
        <end position="187"/>
    </location>
</feature>
<reference evidence="7 8" key="1">
    <citation type="journal article" date="2015" name="Genome Announc.">
        <title>Expanding the biotechnology potential of lactobacilli through comparative genomics of 213 strains and associated genera.</title>
        <authorList>
            <person name="Sun Z."/>
            <person name="Harris H.M."/>
            <person name="McCann A."/>
            <person name="Guo C."/>
            <person name="Argimon S."/>
            <person name="Zhang W."/>
            <person name="Yang X."/>
            <person name="Jeffery I.B."/>
            <person name="Cooney J.C."/>
            <person name="Kagawa T.F."/>
            <person name="Liu W."/>
            <person name="Song Y."/>
            <person name="Salvetti E."/>
            <person name="Wrobel A."/>
            <person name="Rasinkangas P."/>
            <person name="Parkhill J."/>
            <person name="Rea M.C."/>
            <person name="O'Sullivan O."/>
            <person name="Ritari J."/>
            <person name="Douillard F.P."/>
            <person name="Paul Ross R."/>
            <person name="Yang R."/>
            <person name="Briner A.E."/>
            <person name="Felis G.E."/>
            <person name="de Vos W.M."/>
            <person name="Barrangou R."/>
            <person name="Klaenhammer T.R."/>
            <person name="Caufield P.W."/>
            <person name="Cui Y."/>
            <person name="Zhang H."/>
            <person name="O'Toole P.W."/>
        </authorList>
    </citation>
    <scope>NUCLEOTIDE SEQUENCE [LARGE SCALE GENOMIC DNA]</scope>
    <source>
        <strain evidence="7 8">JCM 17158</strain>
    </source>
</reference>
<keyword evidence="3 6" id="KW-0812">Transmembrane</keyword>
<evidence type="ECO:0000256" key="1">
    <source>
        <dbReference type="ARBA" id="ARBA00004141"/>
    </source>
</evidence>
<dbReference type="GO" id="GO:0016020">
    <property type="term" value="C:membrane"/>
    <property type="evidence" value="ECO:0007669"/>
    <property type="project" value="UniProtKB-SubCell"/>
</dbReference>
<evidence type="ECO:0000313" key="7">
    <source>
        <dbReference type="EMBL" id="KRK74194.1"/>
    </source>
</evidence>
<feature type="transmembrane region" description="Helical" evidence="6">
    <location>
        <begin position="60"/>
        <end position="78"/>
    </location>
</feature>
<comment type="subcellular location">
    <subcellularLocation>
        <location evidence="1">Membrane</location>
        <topology evidence="1">Multi-pass membrane protein</topology>
    </subcellularLocation>
</comment>
<dbReference type="PANTHER" id="PTHR23291">
    <property type="entry name" value="BAX INHIBITOR-RELATED"/>
    <property type="match status" value="1"/>
</dbReference>
<feature type="transmembrane region" description="Helical" evidence="6">
    <location>
        <begin position="145"/>
        <end position="164"/>
    </location>
</feature>
<dbReference type="CDD" id="cd10432">
    <property type="entry name" value="BI-1-like_bacterial"/>
    <property type="match status" value="1"/>
</dbReference>
<dbReference type="Pfam" id="PF01027">
    <property type="entry name" value="Bax1-I"/>
    <property type="match status" value="1"/>
</dbReference>
<comment type="similarity">
    <text evidence="2 6">Belongs to the BI1 family.</text>
</comment>
<dbReference type="STRING" id="1291734.FD02_GL000789"/>
<comment type="caution">
    <text evidence="7">The sequence shown here is derived from an EMBL/GenBank/DDBJ whole genome shotgun (WGS) entry which is preliminary data.</text>
</comment>
<evidence type="ECO:0000256" key="6">
    <source>
        <dbReference type="RuleBase" id="RU004379"/>
    </source>
</evidence>
<dbReference type="PATRIC" id="fig|1291734.4.peg.816"/>
<feature type="transmembrane region" description="Helical" evidence="6">
    <location>
        <begin position="21"/>
        <end position="40"/>
    </location>
</feature>
<evidence type="ECO:0000256" key="5">
    <source>
        <dbReference type="ARBA" id="ARBA00023136"/>
    </source>
</evidence>
<feature type="transmembrane region" description="Helical" evidence="6">
    <location>
        <begin position="208"/>
        <end position="234"/>
    </location>
</feature>
<keyword evidence="8" id="KW-1185">Reference proteome</keyword>
<sequence>MKGADQMQERRVVNEVGVASWFNRVYAVVGGGIAITGLISALLGNVYREQYVNFIGSHQIMFYVMTFLPLILSFFIYGKRARANAAYASVMFVLISAAFGFTYASLWLIYPAANITAALFTTAVVFISMSVVGRTTKTDLSRAGGIAYTALWGIILMSLVNFFIGSSGMSLLISYAVLIVFIILTAWDNQSLKRMYMQASGGQLDVSMNSLAIMGALQLYLDFLNLFLAILQIFGGNDNN</sequence>
<name>A0A0R1K1Z9_9LACO</name>